<accession>A0A8S3TWF4</accession>
<keyword evidence="1" id="KW-0175">Coiled coil</keyword>
<dbReference type="InterPro" id="IPR043159">
    <property type="entry name" value="Lectin_gal-bd_sf"/>
</dbReference>
<dbReference type="Pfam" id="PF02140">
    <property type="entry name" value="SUEL_Lectin"/>
    <property type="match status" value="1"/>
</dbReference>
<protein>
    <recommendedName>
        <fullName evidence="4">SUEL-type lectin domain-containing protein</fullName>
    </recommendedName>
</protein>
<feature type="region of interest" description="Disordered" evidence="2">
    <location>
        <begin position="390"/>
        <end position="418"/>
    </location>
</feature>
<proteinExistence type="predicted"/>
<dbReference type="CDD" id="cd22823">
    <property type="entry name" value="Gal_Rha_Lectin"/>
    <property type="match status" value="1"/>
</dbReference>
<name>A0A8S3TWF4_MYTED</name>
<dbReference type="Gene3D" id="2.60.120.740">
    <property type="match status" value="1"/>
</dbReference>
<dbReference type="Proteomes" id="UP000683360">
    <property type="component" value="Unassembled WGS sequence"/>
</dbReference>
<evidence type="ECO:0000256" key="1">
    <source>
        <dbReference type="SAM" id="Coils"/>
    </source>
</evidence>
<dbReference type="AlphaFoldDB" id="A0A8S3TWF4"/>
<sequence>MIKDVLLMCFWALNLSFIFVGCNDTKEKTKRLLLNDPDVIGARLTAMDKKISQLQAELFEEKTKNANMRQTVTTIDRIGSTYVRWGRTTCPGSNSDIVYAGYAAGSNYYHTEAKTYYGGASNTLCLPNDPDISNETYSGTDSFLYGSEYERNYFASNSANEDMPCVVCRMRTTATTLMIPVVTVDCNDTEEQTKRLLLNDPDVINARMTALENKFIQSQTAFEKSQAALENKISLLQTELSEEKTKNANLRQTVTNIERLQMVQVCDDNTNELSCEGSNFTHITITNATYGQNEVTTCPHSSVGASFSSPCSVHVHKNIELLCQNQTTCSVTPSNVTYGGDPCPGIYKYLTVYYICSGSGMLPLYCDKPSMCTSPGVACASSNIIQKGSGCPTTTTPEPRIATPGPHRHCRKRHQLHT</sequence>
<dbReference type="PROSITE" id="PS50228">
    <property type="entry name" value="SUEL_LECTIN"/>
    <property type="match status" value="1"/>
</dbReference>
<keyword evidence="3" id="KW-0732">Signal</keyword>
<dbReference type="GO" id="GO:0030246">
    <property type="term" value="F:carbohydrate binding"/>
    <property type="evidence" value="ECO:0007669"/>
    <property type="project" value="InterPro"/>
</dbReference>
<evidence type="ECO:0000256" key="3">
    <source>
        <dbReference type="SAM" id="SignalP"/>
    </source>
</evidence>
<evidence type="ECO:0000259" key="4">
    <source>
        <dbReference type="PROSITE" id="PS50228"/>
    </source>
</evidence>
<feature type="chain" id="PRO_5035918154" description="SUEL-type lectin domain-containing protein" evidence="3">
    <location>
        <begin position="23"/>
        <end position="418"/>
    </location>
</feature>
<feature type="domain" description="SUEL-type lectin" evidence="4">
    <location>
        <begin position="265"/>
        <end position="357"/>
    </location>
</feature>
<gene>
    <name evidence="5" type="ORF">MEDL_50400</name>
</gene>
<dbReference type="EMBL" id="CAJPWZ010002409">
    <property type="protein sequence ID" value="CAG2237987.1"/>
    <property type="molecule type" value="Genomic_DNA"/>
</dbReference>
<evidence type="ECO:0000313" key="6">
    <source>
        <dbReference type="Proteomes" id="UP000683360"/>
    </source>
</evidence>
<reference evidence="5" key="1">
    <citation type="submission" date="2021-03" db="EMBL/GenBank/DDBJ databases">
        <authorList>
            <person name="Bekaert M."/>
        </authorList>
    </citation>
    <scope>NUCLEOTIDE SEQUENCE</scope>
</reference>
<evidence type="ECO:0000256" key="2">
    <source>
        <dbReference type="SAM" id="MobiDB-lite"/>
    </source>
</evidence>
<feature type="coiled-coil region" evidence="1">
    <location>
        <begin position="226"/>
        <end position="260"/>
    </location>
</feature>
<dbReference type="PROSITE" id="PS51257">
    <property type="entry name" value="PROKAR_LIPOPROTEIN"/>
    <property type="match status" value="1"/>
</dbReference>
<dbReference type="PANTHER" id="PTHR46780">
    <property type="entry name" value="PROTEIN EVA-1"/>
    <property type="match status" value="1"/>
</dbReference>
<evidence type="ECO:0000313" key="5">
    <source>
        <dbReference type="EMBL" id="CAG2237987.1"/>
    </source>
</evidence>
<keyword evidence="6" id="KW-1185">Reference proteome</keyword>
<organism evidence="5 6">
    <name type="scientific">Mytilus edulis</name>
    <name type="common">Blue mussel</name>
    <dbReference type="NCBI Taxonomy" id="6550"/>
    <lineage>
        <taxon>Eukaryota</taxon>
        <taxon>Metazoa</taxon>
        <taxon>Spiralia</taxon>
        <taxon>Lophotrochozoa</taxon>
        <taxon>Mollusca</taxon>
        <taxon>Bivalvia</taxon>
        <taxon>Autobranchia</taxon>
        <taxon>Pteriomorphia</taxon>
        <taxon>Mytilida</taxon>
        <taxon>Mytiloidea</taxon>
        <taxon>Mytilidae</taxon>
        <taxon>Mytilinae</taxon>
        <taxon>Mytilus</taxon>
    </lineage>
</organism>
<feature type="signal peptide" evidence="3">
    <location>
        <begin position="1"/>
        <end position="22"/>
    </location>
</feature>
<dbReference type="InterPro" id="IPR000922">
    <property type="entry name" value="Lectin_gal-bd_dom"/>
</dbReference>
<dbReference type="OrthoDB" id="5970528at2759"/>
<comment type="caution">
    <text evidence="5">The sequence shown here is derived from an EMBL/GenBank/DDBJ whole genome shotgun (WGS) entry which is preliminary data.</text>
</comment>
<feature type="compositionally biased region" description="Basic residues" evidence="2">
    <location>
        <begin position="406"/>
        <end position="418"/>
    </location>
</feature>